<reference evidence="1" key="2">
    <citation type="journal article" date="2021" name="PeerJ">
        <title>Extensive microbial diversity within the chicken gut microbiome revealed by metagenomics and culture.</title>
        <authorList>
            <person name="Gilroy R."/>
            <person name="Ravi A."/>
            <person name="Getino M."/>
            <person name="Pursley I."/>
            <person name="Horton D.L."/>
            <person name="Alikhan N.F."/>
            <person name="Baker D."/>
            <person name="Gharbi K."/>
            <person name="Hall N."/>
            <person name="Watson M."/>
            <person name="Adriaenssens E.M."/>
            <person name="Foster-Nyarko E."/>
            <person name="Jarju S."/>
            <person name="Secka A."/>
            <person name="Antonio M."/>
            <person name="Oren A."/>
            <person name="Chaudhuri R.R."/>
            <person name="La Ragione R."/>
            <person name="Hildebrand F."/>
            <person name="Pallen M.J."/>
        </authorList>
    </citation>
    <scope>NUCLEOTIDE SEQUENCE</scope>
    <source>
        <strain evidence="1">2830</strain>
    </source>
</reference>
<accession>A0A9D1HIJ4</accession>
<organism evidence="1 2">
    <name type="scientific">Candidatus Avidehalobacter gallistercoris</name>
    <dbReference type="NCBI Taxonomy" id="2840694"/>
    <lineage>
        <taxon>Bacteria</taxon>
        <taxon>Bacillati</taxon>
        <taxon>Bacillota</taxon>
        <taxon>Clostridia</taxon>
        <taxon>Eubacteriales</taxon>
        <taxon>Peptococcaceae</taxon>
        <taxon>Peptococcaceae incertae sedis</taxon>
        <taxon>Candidatus Avidehalobacter</taxon>
    </lineage>
</organism>
<dbReference type="Proteomes" id="UP000824124">
    <property type="component" value="Unassembled WGS sequence"/>
</dbReference>
<comment type="caution">
    <text evidence="1">The sequence shown here is derived from an EMBL/GenBank/DDBJ whole genome shotgun (WGS) entry which is preliminary data.</text>
</comment>
<dbReference type="Pfam" id="PF01187">
    <property type="entry name" value="MIF"/>
    <property type="match status" value="1"/>
</dbReference>
<sequence length="115" mass="12655">MPYIRLSTSKPVSAEQQIALKSGLARAVELIPGKKEALLMVEIAAGQTMFYRGERGDFAFIDARFSGDIPFEQKKIFTEAAFKTVAEVLGLNEESVNLTFSCFSDWGTKGTLLGR</sequence>
<dbReference type="SUPFAM" id="SSF55331">
    <property type="entry name" value="Tautomerase/MIF"/>
    <property type="match status" value="1"/>
</dbReference>
<dbReference type="InterPro" id="IPR001398">
    <property type="entry name" value="Macrophage_inhib_fac"/>
</dbReference>
<name>A0A9D1HIJ4_9FIRM</name>
<proteinExistence type="predicted"/>
<dbReference type="EMBL" id="DVMH01000004">
    <property type="protein sequence ID" value="HIU09747.1"/>
    <property type="molecule type" value="Genomic_DNA"/>
</dbReference>
<reference evidence="1" key="1">
    <citation type="submission" date="2020-10" db="EMBL/GenBank/DDBJ databases">
        <authorList>
            <person name="Gilroy R."/>
        </authorList>
    </citation>
    <scope>NUCLEOTIDE SEQUENCE</scope>
    <source>
        <strain evidence="1">2830</strain>
    </source>
</reference>
<gene>
    <name evidence="1" type="ORF">IAB00_00610</name>
</gene>
<protein>
    <recommendedName>
        <fullName evidence="3">Macrophage migration inhibitory factor (MIF)</fullName>
    </recommendedName>
</protein>
<dbReference type="AlphaFoldDB" id="A0A9D1HIJ4"/>
<evidence type="ECO:0000313" key="1">
    <source>
        <dbReference type="EMBL" id="HIU09747.1"/>
    </source>
</evidence>
<dbReference type="Gene3D" id="3.30.429.10">
    <property type="entry name" value="Macrophage Migration Inhibitory Factor"/>
    <property type="match status" value="1"/>
</dbReference>
<evidence type="ECO:0008006" key="3">
    <source>
        <dbReference type="Google" id="ProtNLM"/>
    </source>
</evidence>
<dbReference type="InterPro" id="IPR014347">
    <property type="entry name" value="Tautomerase/MIF_sf"/>
</dbReference>
<evidence type="ECO:0000313" key="2">
    <source>
        <dbReference type="Proteomes" id="UP000824124"/>
    </source>
</evidence>